<evidence type="ECO:0000259" key="6">
    <source>
        <dbReference type="Pfam" id="PF00281"/>
    </source>
</evidence>
<dbReference type="PROSITE" id="PS00358">
    <property type="entry name" value="RIBOSOMAL_L5"/>
    <property type="match status" value="1"/>
</dbReference>
<dbReference type="EMBL" id="JQ237893">
    <property type="protein sequence ID" value="AEY70812.1"/>
    <property type="molecule type" value="Genomic_DNA"/>
</dbReference>
<feature type="domain" description="Large ribosomal subunit protein uL5 N-terminal" evidence="6">
    <location>
        <begin position="24"/>
        <end position="80"/>
    </location>
</feature>
<dbReference type="Pfam" id="PF00281">
    <property type="entry name" value="Ribosomal_L5"/>
    <property type="match status" value="1"/>
</dbReference>
<dbReference type="RefSeq" id="YP_007517040.1">
    <property type="nucleotide sequence ID" value="NC_020460.2"/>
</dbReference>
<name>M1ETT0_EUGVI</name>
<proteinExistence type="inferred from homology"/>
<dbReference type="NCBIfam" id="NF000585">
    <property type="entry name" value="PRK00010.1"/>
    <property type="match status" value="1"/>
</dbReference>
<protein>
    <recommendedName>
        <fullName evidence="4">Large ribosomal subunit protein uL5c</fullName>
    </recommendedName>
</protein>
<dbReference type="GO" id="GO:0005840">
    <property type="term" value="C:ribosome"/>
    <property type="evidence" value="ECO:0007669"/>
    <property type="project" value="UniProtKB-KW"/>
</dbReference>
<dbReference type="PANTHER" id="PTHR11994">
    <property type="entry name" value="60S RIBOSOMAL PROTEIN L11-RELATED"/>
    <property type="match status" value="1"/>
</dbReference>
<dbReference type="Pfam" id="PF00673">
    <property type="entry name" value="Ribosomal_L5_C"/>
    <property type="match status" value="1"/>
</dbReference>
<feature type="domain" description="Large ribosomal subunit protein uL5 C-terminal" evidence="7">
    <location>
        <begin position="84"/>
        <end position="177"/>
    </location>
</feature>
<dbReference type="GO" id="GO:0019843">
    <property type="term" value="F:rRNA binding"/>
    <property type="evidence" value="ECO:0007669"/>
    <property type="project" value="UniProtKB-UniRule"/>
</dbReference>
<comment type="function">
    <text evidence="4">Binds 5S rRNA, forms part of the central protuberance of the 50S subunit.</text>
</comment>
<comment type="similarity">
    <text evidence="1 4 5">Belongs to the universal ribosomal protein uL5 family.</text>
</comment>
<keyword evidence="4" id="KW-0699">rRNA-binding</keyword>
<dbReference type="GO" id="GO:1990904">
    <property type="term" value="C:ribonucleoprotein complex"/>
    <property type="evidence" value="ECO:0007669"/>
    <property type="project" value="UniProtKB-KW"/>
</dbReference>
<dbReference type="PIRSF" id="PIRSF002161">
    <property type="entry name" value="Ribosomal_L5"/>
    <property type="match status" value="1"/>
</dbReference>
<evidence type="ECO:0000259" key="7">
    <source>
        <dbReference type="Pfam" id="PF00673"/>
    </source>
</evidence>
<dbReference type="InterPro" id="IPR022803">
    <property type="entry name" value="Ribosomal_uL5_dom_sf"/>
</dbReference>
<evidence type="ECO:0000256" key="4">
    <source>
        <dbReference type="HAMAP-Rule" id="MF_01333"/>
    </source>
</evidence>
<comment type="subunit">
    <text evidence="4">Part of the 50S ribosomal subunit; contacts the 5S rRNA.</text>
</comment>
<keyword evidence="2 4" id="KW-0689">Ribosomal protein</keyword>
<dbReference type="HAMAP" id="MF_01333_B">
    <property type="entry name" value="Ribosomal_uL5_B"/>
    <property type="match status" value="1"/>
</dbReference>
<keyword evidence="4" id="KW-0694">RNA-binding</keyword>
<comment type="subcellular location">
    <subcellularLocation>
        <location evidence="4">Plastid</location>
        <location evidence="4">Chloroplast</location>
    </subcellularLocation>
</comment>
<evidence type="ECO:0000313" key="8">
    <source>
        <dbReference type="EMBL" id="AEY70812.1"/>
    </source>
</evidence>
<dbReference type="InterPro" id="IPR020929">
    <property type="entry name" value="Ribosomal_uL5_CS"/>
</dbReference>
<dbReference type="InterPro" id="IPR031310">
    <property type="entry name" value="Ribosomal_uL5_N"/>
</dbReference>
<keyword evidence="8" id="KW-0934">Plastid</keyword>
<evidence type="ECO:0000256" key="1">
    <source>
        <dbReference type="ARBA" id="ARBA00008553"/>
    </source>
</evidence>
<keyword evidence="3 4" id="KW-0687">Ribonucleoprotein</keyword>
<evidence type="ECO:0000256" key="2">
    <source>
        <dbReference type="ARBA" id="ARBA00022980"/>
    </source>
</evidence>
<gene>
    <name evidence="4 8" type="primary">rpl5</name>
</gene>
<keyword evidence="8" id="KW-0150">Chloroplast</keyword>
<accession>M1ETT0</accession>
<dbReference type="FunFam" id="3.30.1440.10:FF:000001">
    <property type="entry name" value="50S ribosomal protein L5"/>
    <property type="match status" value="1"/>
</dbReference>
<dbReference type="GO" id="GO:0006412">
    <property type="term" value="P:translation"/>
    <property type="evidence" value="ECO:0007669"/>
    <property type="project" value="UniProtKB-UniRule"/>
</dbReference>
<evidence type="ECO:0000256" key="5">
    <source>
        <dbReference type="RuleBase" id="RU003930"/>
    </source>
</evidence>
<organism evidence="8">
    <name type="scientific">Euglena viridis</name>
    <name type="common">Cercaria viridis</name>
    <dbReference type="NCBI Taxonomy" id="3040"/>
    <lineage>
        <taxon>Eukaryota</taxon>
        <taxon>Discoba</taxon>
        <taxon>Euglenozoa</taxon>
        <taxon>Euglenida</taxon>
        <taxon>Spirocuta</taxon>
        <taxon>Euglenophyceae</taxon>
        <taxon>Euglenales</taxon>
        <taxon>Euglenaceae</taxon>
        <taxon>Euglena</taxon>
    </lineage>
</organism>
<dbReference type="GO" id="GO:0009507">
    <property type="term" value="C:chloroplast"/>
    <property type="evidence" value="ECO:0007669"/>
    <property type="project" value="UniProtKB-SubCell"/>
</dbReference>
<dbReference type="InterPro" id="IPR031309">
    <property type="entry name" value="Ribosomal_uL5_C"/>
</dbReference>
<evidence type="ECO:0000256" key="3">
    <source>
        <dbReference type="ARBA" id="ARBA00023274"/>
    </source>
</evidence>
<reference evidence="8" key="1">
    <citation type="submission" date="2011-12" db="EMBL/GenBank/DDBJ databases">
        <title>Comparative chloroplast genomics between Euglena taxa (Euglenophyta).</title>
        <authorList>
            <person name="Bennett M.S."/>
            <person name="Triemer R.E."/>
        </authorList>
    </citation>
    <scope>NUCLEOTIDE SEQUENCE</scope>
    <source>
        <strain evidence="8">NJ001</strain>
    </source>
</reference>
<dbReference type="InterPro" id="IPR020930">
    <property type="entry name" value="Ribosomal_uL5_bac-type"/>
</dbReference>
<geneLocation type="chloroplast" evidence="8"/>
<dbReference type="GO" id="GO:0003735">
    <property type="term" value="F:structural constituent of ribosome"/>
    <property type="evidence" value="ECO:0007669"/>
    <property type="project" value="InterPro"/>
</dbReference>
<dbReference type="GeneID" id="14690202"/>
<dbReference type="InterPro" id="IPR002132">
    <property type="entry name" value="Ribosomal_uL5"/>
</dbReference>
<dbReference type="AlphaFoldDB" id="M1ETT0"/>
<dbReference type="Gene3D" id="3.30.1440.10">
    <property type="match status" value="1"/>
</dbReference>
<sequence>MQRLKSFYLKEVVSNLQSEFNYSNVNQIPKIKKIVINRGFDESCQNSKILDILLTELNMISGQRAVVTLAKKAIASFKVKEKMPVGMFLTLRGEKMYSFLDRLINLALPRIRDFQGISVKSFDGYGNYNLGLSEQLMFPEIDFDKIVKVQGMDISIVTTAKTDKEAYFLLKSLGMPFNSNF</sequence>
<dbReference type="SUPFAM" id="SSF55282">
    <property type="entry name" value="RL5-like"/>
    <property type="match status" value="1"/>
</dbReference>